<evidence type="ECO:0000256" key="6">
    <source>
        <dbReference type="ARBA" id="ARBA00022679"/>
    </source>
</evidence>
<dbReference type="OrthoDB" id="10258825at2759"/>
<accession>A0A3P7IJE6</accession>
<dbReference type="GO" id="GO:0005730">
    <property type="term" value="C:nucleolus"/>
    <property type="evidence" value="ECO:0007669"/>
    <property type="project" value="UniProtKB-SubCell"/>
</dbReference>
<evidence type="ECO:0000256" key="9">
    <source>
        <dbReference type="RuleBase" id="RU365074"/>
    </source>
</evidence>
<dbReference type="EC" id="2.1.1.-" evidence="9"/>
<comment type="similarity">
    <text evidence="2 9">Belongs to the methyltransferase superfamily. RRP8 family.</text>
</comment>
<keyword evidence="4 9" id="KW-0698">rRNA processing</keyword>
<sequence>MTGGEALEYFREDPNAFRCYHSGFAEQVKKWPTHPLDIIIKWLKMQPKQRIVLDLGCGDAKIAGVVGDVHKVHSFDLVAVNDKVTACDMAHLPMEDDSADIAIFCLSLMGTNLTDYIKEARRVLKLGYG</sequence>
<dbReference type="AlphaFoldDB" id="A0A3P7IJE6"/>
<dbReference type="GO" id="GO:0046015">
    <property type="term" value="P:regulation of transcription by glucose"/>
    <property type="evidence" value="ECO:0007669"/>
    <property type="project" value="TreeGrafter"/>
</dbReference>
<dbReference type="GO" id="GO:0033553">
    <property type="term" value="C:rDNA heterochromatin"/>
    <property type="evidence" value="ECO:0007669"/>
    <property type="project" value="TreeGrafter"/>
</dbReference>
<comment type="subcellular location">
    <subcellularLocation>
        <location evidence="1 9">Nucleus</location>
        <location evidence="1 9">Nucleolus</location>
    </subcellularLocation>
</comment>
<dbReference type="GO" id="GO:0005677">
    <property type="term" value="C:chromatin silencing complex"/>
    <property type="evidence" value="ECO:0007669"/>
    <property type="project" value="TreeGrafter"/>
</dbReference>
<comment type="function">
    <text evidence="9">Probable methyltransferase required to silence rDNA.</text>
</comment>
<dbReference type="Proteomes" id="UP000270094">
    <property type="component" value="Unassembled WGS sequence"/>
</dbReference>
<keyword evidence="7 9" id="KW-0949">S-adenosyl-L-methionine</keyword>
<dbReference type="Gene3D" id="3.40.50.150">
    <property type="entry name" value="Vaccinia Virus protein VP39"/>
    <property type="match status" value="1"/>
</dbReference>
<evidence type="ECO:0000256" key="5">
    <source>
        <dbReference type="ARBA" id="ARBA00022603"/>
    </source>
</evidence>
<reference evidence="10 11" key="1">
    <citation type="submission" date="2018-11" db="EMBL/GenBank/DDBJ databases">
        <authorList>
            <consortium name="Pathogen Informatics"/>
        </authorList>
    </citation>
    <scope>NUCLEOTIDE SEQUENCE [LARGE SCALE GENOMIC DNA]</scope>
</reference>
<dbReference type="GO" id="GO:0008168">
    <property type="term" value="F:methyltransferase activity"/>
    <property type="evidence" value="ECO:0007669"/>
    <property type="project" value="UniProtKB-KW"/>
</dbReference>
<dbReference type="InterPro" id="IPR007823">
    <property type="entry name" value="RRP8"/>
</dbReference>
<keyword evidence="8 9" id="KW-0539">Nucleus</keyword>
<dbReference type="GO" id="GO:0042149">
    <property type="term" value="P:cellular response to glucose starvation"/>
    <property type="evidence" value="ECO:0007669"/>
    <property type="project" value="TreeGrafter"/>
</dbReference>
<dbReference type="GO" id="GO:0000183">
    <property type="term" value="P:rDNA heterochromatin formation"/>
    <property type="evidence" value="ECO:0007669"/>
    <property type="project" value="TreeGrafter"/>
</dbReference>
<evidence type="ECO:0000256" key="8">
    <source>
        <dbReference type="ARBA" id="ARBA00023242"/>
    </source>
</evidence>
<evidence type="ECO:0000256" key="2">
    <source>
        <dbReference type="ARBA" id="ARBA00006301"/>
    </source>
</evidence>
<gene>
    <name evidence="10" type="ORF">SVUK_LOCUS8249</name>
</gene>
<evidence type="ECO:0000256" key="4">
    <source>
        <dbReference type="ARBA" id="ARBA00022552"/>
    </source>
</evidence>
<dbReference type="EMBL" id="UYYB01029672">
    <property type="protein sequence ID" value="VDM73251.1"/>
    <property type="molecule type" value="Genomic_DNA"/>
</dbReference>
<protein>
    <recommendedName>
        <fullName evidence="3 9">Ribosomal RNA-processing protein 8</fullName>
        <ecNumber evidence="9">2.1.1.-</ecNumber>
    </recommendedName>
</protein>
<evidence type="ECO:0000256" key="3">
    <source>
        <dbReference type="ARBA" id="ARBA00020203"/>
    </source>
</evidence>
<proteinExistence type="inferred from homology"/>
<keyword evidence="11" id="KW-1185">Reference proteome</keyword>
<keyword evidence="5 9" id="KW-0489">Methyltransferase</keyword>
<evidence type="ECO:0000256" key="1">
    <source>
        <dbReference type="ARBA" id="ARBA00004604"/>
    </source>
</evidence>
<dbReference type="InterPro" id="IPR029063">
    <property type="entry name" value="SAM-dependent_MTases_sf"/>
</dbReference>
<dbReference type="Pfam" id="PF05148">
    <property type="entry name" value="Methyltransf_8"/>
    <property type="match status" value="1"/>
</dbReference>
<dbReference type="SUPFAM" id="SSF53335">
    <property type="entry name" value="S-adenosyl-L-methionine-dependent methyltransferases"/>
    <property type="match status" value="1"/>
</dbReference>
<evidence type="ECO:0000313" key="10">
    <source>
        <dbReference type="EMBL" id="VDM73251.1"/>
    </source>
</evidence>
<dbReference type="GO" id="GO:0006364">
    <property type="term" value="P:rRNA processing"/>
    <property type="evidence" value="ECO:0007669"/>
    <property type="project" value="UniProtKB-UniRule"/>
</dbReference>
<evidence type="ECO:0000256" key="7">
    <source>
        <dbReference type="ARBA" id="ARBA00022691"/>
    </source>
</evidence>
<dbReference type="InterPro" id="IPR042036">
    <property type="entry name" value="RRP8_N"/>
</dbReference>
<evidence type="ECO:0000313" key="11">
    <source>
        <dbReference type="Proteomes" id="UP000270094"/>
    </source>
</evidence>
<dbReference type="PANTHER" id="PTHR12787">
    <property type="entry name" value="RIBOSOMAL RNA-PROCESSING PROTEIN 8"/>
    <property type="match status" value="1"/>
</dbReference>
<organism evidence="10 11">
    <name type="scientific">Strongylus vulgaris</name>
    <name type="common">Blood worm</name>
    <dbReference type="NCBI Taxonomy" id="40348"/>
    <lineage>
        <taxon>Eukaryota</taxon>
        <taxon>Metazoa</taxon>
        <taxon>Ecdysozoa</taxon>
        <taxon>Nematoda</taxon>
        <taxon>Chromadorea</taxon>
        <taxon>Rhabditida</taxon>
        <taxon>Rhabditina</taxon>
        <taxon>Rhabditomorpha</taxon>
        <taxon>Strongyloidea</taxon>
        <taxon>Strongylidae</taxon>
        <taxon>Strongylus</taxon>
    </lineage>
</organism>
<name>A0A3P7IJE6_STRVU</name>
<dbReference type="GO" id="GO:0032259">
    <property type="term" value="P:methylation"/>
    <property type="evidence" value="ECO:0007669"/>
    <property type="project" value="UniProtKB-KW"/>
</dbReference>
<dbReference type="Gene3D" id="1.10.10.2150">
    <property type="entry name" value="Ribosomal RNA-processing protein 8, N-terminal domain"/>
    <property type="match status" value="1"/>
</dbReference>
<dbReference type="PANTHER" id="PTHR12787:SF0">
    <property type="entry name" value="RIBOSOMAL RNA-PROCESSING PROTEIN 8"/>
    <property type="match status" value="1"/>
</dbReference>
<keyword evidence="6 9" id="KW-0808">Transferase</keyword>